<accession>A0AAU9JGD8</accession>
<reference evidence="1" key="1">
    <citation type="submission" date="2021-09" db="EMBL/GenBank/DDBJ databases">
        <authorList>
            <consortium name="AG Swart"/>
            <person name="Singh M."/>
            <person name="Singh A."/>
            <person name="Seah K."/>
            <person name="Emmerich C."/>
        </authorList>
    </citation>
    <scope>NUCLEOTIDE SEQUENCE</scope>
    <source>
        <strain evidence="1">ATCC30299</strain>
    </source>
</reference>
<dbReference type="EMBL" id="CAJZBQ010000036">
    <property type="protein sequence ID" value="CAG9324696.1"/>
    <property type="molecule type" value="Genomic_DNA"/>
</dbReference>
<sequence>MKHDTIRSQSAFFQPSKDKIQKLSNVPLKMCNLKLNDNLSLPYIVKNKINKIQYRTYPKRKILDTQLWKARITESGIQQKIDMQRSISLKDILKLNSKPNLELIKRTEYVCKSPRWSTSL</sequence>
<proteinExistence type="predicted"/>
<name>A0AAU9JGD8_9CILI</name>
<evidence type="ECO:0000313" key="1">
    <source>
        <dbReference type="EMBL" id="CAG9324696.1"/>
    </source>
</evidence>
<evidence type="ECO:0000313" key="2">
    <source>
        <dbReference type="Proteomes" id="UP001162131"/>
    </source>
</evidence>
<comment type="caution">
    <text evidence="1">The sequence shown here is derived from an EMBL/GenBank/DDBJ whole genome shotgun (WGS) entry which is preliminary data.</text>
</comment>
<dbReference type="Proteomes" id="UP001162131">
    <property type="component" value="Unassembled WGS sequence"/>
</dbReference>
<organism evidence="1 2">
    <name type="scientific">Blepharisma stoltei</name>
    <dbReference type="NCBI Taxonomy" id="1481888"/>
    <lineage>
        <taxon>Eukaryota</taxon>
        <taxon>Sar</taxon>
        <taxon>Alveolata</taxon>
        <taxon>Ciliophora</taxon>
        <taxon>Postciliodesmatophora</taxon>
        <taxon>Heterotrichea</taxon>
        <taxon>Heterotrichida</taxon>
        <taxon>Blepharismidae</taxon>
        <taxon>Blepharisma</taxon>
    </lineage>
</organism>
<protein>
    <submittedName>
        <fullName evidence="1">Uncharacterized protein</fullName>
    </submittedName>
</protein>
<gene>
    <name evidence="1" type="ORF">BSTOLATCC_MIC36478</name>
</gene>
<dbReference type="AlphaFoldDB" id="A0AAU9JGD8"/>
<keyword evidence="2" id="KW-1185">Reference proteome</keyword>